<proteinExistence type="inferred from homology"/>
<feature type="compositionally biased region" description="Basic and acidic residues" evidence="5">
    <location>
        <begin position="22"/>
        <end position="32"/>
    </location>
</feature>
<feature type="repeat" description="WD" evidence="4">
    <location>
        <begin position="317"/>
        <end position="359"/>
    </location>
</feature>
<dbReference type="AlphaFoldDB" id="A0AAV2RVU5"/>
<dbReference type="EMBL" id="CAXKWB010033519">
    <property type="protein sequence ID" value="CAL4143095.1"/>
    <property type="molecule type" value="Genomic_DNA"/>
</dbReference>
<keyword evidence="7" id="KW-1185">Reference proteome</keyword>
<dbReference type="InterPro" id="IPR020472">
    <property type="entry name" value="WD40_PAC1"/>
</dbReference>
<sequence length="695" mass="77896">FLKMNRGKISFGKIGFSLSTKKTEDIESKGSDDKEEFDGSADEKDTQTSIGGFGSFGKIGPAKTQNDIINEAGIEKEKEPEKQQEDEMNEMMGFSSFGKKAREFDLDKIVEETRKTALERNRDNLEKIALNVNKGDNENKEGQAGTPAPNNAGQNADTRKNNAQNEDYDDDDEDFVGPPLPPEMLAARSEKETEEDEVDDESDDVYKLPITHELLLSHGSKTVSALAVDPSGARLVTGGLDYEVKYWDFQGMDLSRDSFRSFYPADGYPISNVDYSCTGDKVLVVSGSQQCKVYDRDGIELFECAKGDMYINDMAKTKGHISSLTYGCWHPKDKTQFLTSSRDGTLRIWNVDQPHQQKTVIKTKAYSGLKIRPIVCTYSRDGLMLGCACDDGTIQLWDTRKNYVNVLIHIKNSHEKGTETSSLCFSYDNKSFVTRGGDDTLKLWDIRNYKEPVHVKKELFNRFSNTDALFSPNDQLVVTGTSLDRGDKAGKIVMLDRSSFNIVHEMDVGTSHVCRINWHPRLNQLMVGCGDGNIRLLYDPQLSHNGAVLVAGKKKKRAKQAEVVVSQQVITPHALPMFREERHKSTRKQEERDRKDPQKSHQPELPIGKAGSGGRVAAGGSTLSSYIIRNMGMRNLVHEEGDPREALLKFAKDAAENPYWVTPAYAKNQPKTIFQEEEKDETADDEPDTKKQKTT</sequence>
<comment type="similarity">
    <text evidence="3">Belongs to the WD repeat GAD-1 family.</text>
</comment>
<dbReference type="PANTHER" id="PTHR16017:SF0">
    <property type="entry name" value="WD REPEAT-CONTAINING PROTEIN 70"/>
    <property type="match status" value="1"/>
</dbReference>
<evidence type="ECO:0000313" key="7">
    <source>
        <dbReference type="Proteomes" id="UP001497623"/>
    </source>
</evidence>
<dbReference type="SMART" id="SM00320">
    <property type="entry name" value="WD40"/>
    <property type="match status" value="6"/>
</dbReference>
<feature type="compositionally biased region" description="Acidic residues" evidence="5">
    <location>
        <begin position="192"/>
        <end position="202"/>
    </location>
</feature>
<evidence type="ECO:0000256" key="5">
    <source>
        <dbReference type="SAM" id="MobiDB-lite"/>
    </source>
</evidence>
<reference evidence="6 7" key="1">
    <citation type="submission" date="2024-05" db="EMBL/GenBank/DDBJ databases">
        <authorList>
            <person name="Wallberg A."/>
        </authorList>
    </citation>
    <scope>NUCLEOTIDE SEQUENCE [LARGE SCALE GENOMIC DNA]</scope>
</reference>
<evidence type="ECO:0000313" key="6">
    <source>
        <dbReference type="EMBL" id="CAL4143095.1"/>
    </source>
</evidence>
<evidence type="ECO:0000256" key="4">
    <source>
        <dbReference type="PROSITE-ProRule" id="PRU00221"/>
    </source>
</evidence>
<evidence type="ECO:0000256" key="2">
    <source>
        <dbReference type="ARBA" id="ARBA00022737"/>
    </source>
</evidence>
<dbReference type="InterPro" id="IPR036322">
    <property type="entry name" value="WD40_repeat_dom_sf"/>
</dbReference>
<evidence type="ECO:0000256" key="1">
    <source>
        <dbReference type="ARBA" id="ARBA00022574"/>
    </source>
</evidence>
<evidence type="ECO:0000256" key="3">
    <source>
        <dbReference type="ARBA" id="ARBA00038343"/>
    </source>
</evidence>
<comment type="caution">
    <text evidence="6">The sequence shown here is derived from an EMBL/GenBank/DDBJ whole genome shotgun (WGS) entry which is preliminary data.</text>
</comment>
<dbReference type="SUPFAM" id="SSF50978">
    <property type="entry name" value="WD40 repeat-like"/>
    <property type="match status" value="1"/>
</dbReference>
<feature type="compositionally biased region" description="Polar residues" evidence="5">
    <location>
        <begin position="148"/>
        <end position="165"/>
    </location>
</feature>
<accession>A0AAV2RVU5</accession>
<feature type="repeat" description="WD" evidence="4">
    <location>
        <begin position="422"/>
        <end position="448"/>
    </location>
</feature>
<dbReference type="InterPro" id="IPR001680">
    <property type="entry name" value="WD40_rpt"/>
</dbReference>
<feature type="repeat" description="WD" evidence="4">
    <location>
        <begin position="216"/>
        <end position="257"/>
    </location>
</feature>
<feature type="compositionally biased region" description="Acidic residues" evidence="5">
    <location>
        <begin position="166"/>
        <end position="175"/>
    </location>
</feature>
<dbReference type="InterPro" id="IPR051858">
    <property type="entry name" value="WD_repeat_GAD-1"/>
</dbReference>
<dbReference type="PROSITE" id="PS50294">
    <property type="entry name" value="WD_REPEATS_REGION"/>
    <property type="match status" value="2"/>
</dbReference>
<feature type="non-terminal residue" evidence="6">
    <location>
        <position position="1"/>
    </location>
</feature>
<dbReference type="GO" id="GO:0005634">
    <property type="term" value="C:nucleus"/>
    <property type="evidence" value="ECO:0007669"/>
    <property type="project" value="TreeGrafter"/>
</dbReference>
<evidence type="ECO:0008006" key="8">
    <source>
        <dbReference type="Google" id="ProtNLM"/>
    </source>
</evidence>
<feature type="region of interest" description="Disordered" evidence="5">
    <location>
        <begin position="574"/>
        <end position="618"/>
    </location>
</feature>
<feature type="compositionally biased region" description="Basic and acidic residues" evidence="5">
    <location>
        <begin position="73"/>
        <end position="85"/>
    </location>
</feature>
<name>A0AAV2RVU5_MEGNR</name>
<dbReference type="Proteomes" id="UP001497623">
    <property type="component" value="Unassembled WGS sequence"/>
</dbReference>
<dbReference type="PROSITE" id="PS50082">
    <property type="entry name" value="WD_REPEATS_2"/>
    <property type="match status" value="3"/>
</dbReference>
<feature type="compositionally biased region" description="Basic and acidic residues" evidence="5">
    <location>
        <begin position="578"/>
        <end position="602"/>
    </location>
</feature>
<feature type="compositionally biased region" description="Acidic residues" evidence="5">
    <location>
        <begin position="675"/>
        <end position="687"/>
    </location>
</feature>
<dbReference type="Gene3D" id="2.130.10.10">
    <property type="entry name" value="YVTN repeat-like/Quinoprotein amine dehydrogenase"/>
    <property type="match status" value="2"/>
</dbReference>
<feature type="region of interest" description="Disordered" evidence="5">
    <location>
        <begin position="661"/>
        <end position="695"/>
    </location>
</feature>
<dbReference type="InterPro" id="IPR015943">
    <property type="entry name" value="WD40/YVTN_repeat-like_dom_sf"/>
</dbReference>
<gene>
    <name evidence="6" type="ORF">MNOR_LOCUS29242</name>
</gene>
<feature type="region of interest" description="Disordered" evidence="5">
    <location>
        <begin position="118"/>
        <end position="202"/>
    </location>
</feature>
<feature type="region of interest" description="Disordered" evidence="5">
    <location>
        <begin position="22"/>
        <end position="90"/>
    </location>
</feature>
<keyword evidence="1 4" id="KW-0853">WD repeat</keyword>
<dbReference type="FunFam" id="2.130.10.10:FF:001319">
    <property type="entry name" value="Gastrulation defective protein 1"/>
    <property type="match status" value="1"/>
</dbReference>
<dbReference type="GO" id="GO:0035861">
    <property type="term" value="C:site of double-strand break"/>
    <property type="evidence" value="ECO:0007669"/>
    <property type="project" value="TreeGrafter"/>
</dbReference>
<protein>
    <recommendedName>
        <fullName evidence="8">WD repeat-containing protein 70</fullName>
    </recommendedName>
</protein>
<dbReference type="PRINTS" id="PR00320">
    <property type="entry name" value="GPROTEINBRPT"/>
</dbReference>
<dbReference type="PANTHER" id="PTHR16017">
    <property type="entry name" value="GASTRULATION DEFECTIVE PROTEIN 1-RELATED"/>
    <property type="match status" value="1"/>
</dbReference>
<dbReference type="Pfam" id="PF00400">
    <property type="entry name" value="WD40"/>
    <property type="match status" value="4"/>
</dbReference>
<keyword evidence="2" id="KW-0677">Repeat</keyword>
<organism evidence="6 7">
    <name type="scientific">Meganyctiphanes norvegica</name>
    <name type="common">Northern krill</name>
    <name type="synonym">Thysanopoda norvegica</name>
    <dbReference type="NCBI Taxonomy" id="48144"/>
    <lineage>
        <taxon>Eukaryota</taxon>
        <taxon>Metazoa</taxon>
        <taxon>Ecdysozoa</taxon>
        <taxon>Arthropoda</taxon>
        <taxon>Crustacea</taxon>
        <taxon>Multicrustacea</taxon>
        <taxon>Malacostraca</taxon>
        <taxon>Eumalacostraca</taxon>
        <taxon>Eucarida</taxon>
        <taxon>Euphausiacea</taxon>
        <taxon>Euphausiidae</taxon>
        <taxon>Meganyctiphanes</taxon>
    </lineage>
</organism>